<evidence type="ECO:0000256" key="1">
    <source>
        <dbReference type="ARBA" id="ARBA00001946"/>
    </source>
</evidence>
<comment type="similarity">
    <text evidence="3">Belongs to the Nudix hydrolase family.</text>
</comment>
<sequence>MRICGRAVIVKDGKVALIKRIRESEEYYVFPGGGAEPGELPEEAAAREVLEELGMEVKVGRLLVRHDYNGPQYFYFAEMMAGIFGSGTGEEFDLARGRGTYEPLWVDIGLLADLPVRPAEAAKLVREMRFFKIESMPGDHSTDPQTPLK</sequence>
<evidence type="ECO:0000313" key="5">
    <source>
        <dbReference type="EMBL" id="TYS52008.1"/>
    </source>
</evidence>
<evidence type="ECO:0000256" key="2">
    <source>
        <dbReference type="ARBA" id="ARBA00022801"/>
    </source>
</evidence>
<dbReference type="AlphaFoldDB" id="A0A5D4RQD9"/>
<dbReference type="SUPFAM" id="SSF55811">
    <property type="entry name" value="Nudix"/>
    <property type="match status" value="1"/>
</dbReference>
<dbReference type="InterPro" id="IPR000086">
    <property type="entry name" value="NUDIX_hydrolase_dom"/>
</dbReference>
<evidence type="ECO:0000259" key="4">
    <source>
        <dbReference type="PROSITE" id="PS51462"/>
    </source>
</evidence>
<dbReference type="Gene3D" id="3.90.79.10">
    <property type="entry name" value="Nucleoside Triphosphate Pyrophosphohydrolase"/>
    <property type="match status" value="1"/>
</dbReference>
<dbReference type="PRINTS" id="PR00502">
    <property type="entry name" value="NUDIXFAMILY"/>
</dbReference>
<name>A0A5D4RQD9_9BACI</name>
<proteinExistence type="inferred from homology"/>
<dbReference type="PANTHER" id="PTHR43046:SF14">
    <property type="entry name" value="MUTT_NUDIX FAMILY PROTEIN"/>
    <property type="match status" value="1"/>
</dbReference>
<dbReference type="InterPro" id="IPR015797">
    <property type="entry name" value="NUDIX_hydrolase-like_dom_sf"/>
</dbReference>
<dbReference type="RefSeq" id="WP_148972995.1">
    <property type="nucleotide sequence ID" value="NZ_VTER01000001.1"/>
</dbReference>
<dbReference type="PROSITE" id="PS00893">
    <property type="entry name" value="NUDIX_BOX"/>
    <property type="match status" value="1"/>
</dbReference>
<evidence type="ECO:0000313" key="6">
    <source>
        <dbReference type="Proteomes" id="UP000322139"/>
    </source>
</evidence>
<comment type="cofactor">
    <cofactor evidence="1">
        <name>Mg(2+)</name>
        <dbReference type="ChEBI" id="CHEBI:18420"/>
    </cofactor>
</comment>
<dbReference type="PROSITE" id="PS51462">
    <property type="entry name" value="NUDIX"/>
    <property type="match status" value="1"/>
</dbReference>
<dbReference type="GO" id="GO:0016787">
    <property type="term" value="F:hydrolase activity"/>
    <property type="evidence" value="ECO:0007669"/>
    <property type="project" value="UniProtKB-KW"/>
</dbReference>
<protein>
    <submittedName>
        <fullName evidence="5">NUDIX domain-containing protein</fullName>
    </submittedName>
</protein>
<dbReference type="CDD" id="cd04669">
    <property type="entry name" value="NUDIX_Hydrolase"/>
    <property type="match status" value="1"/>
</dbReference>
<dbReference type="EMBL" id="VTER01000001">
    <property type="protein sequence ID" value="TYS52008.1"/>
    <property type="molecule type" value="Genomic_DNA"/>
</dbReference>
<reference evidence="5 6" key="1">
    <citation type="submission" date="2019-08" db="EMBL/GenBank/DDBJ databases">
        <title>Bacillus genomes from the desert of Cuatro Cienegas, Coahuila.</title>
        <authorList>
            <person name="Olmedo-Alvarez G."/>
        </authorList>
    </citation>
    <scope>NUCLEOTIDE SEQUENCE [LARGE SCALE GENOMIC DNA]</scope>
    <source>
        <strain evidence="5 6">CH446_14T</strain>
    </source>
</reference>
<gene>
    <name evidence="5" type="ORF">FZD51_00715</name>
</gene>
<organism evidence="5 6">
    <name type="scientific">Bacillus infantis</name>
    <dbReference type="NCBI Taxonomy" id="324767"/>
    <lineage>
        <taxon>Bacteria</taxon>
        <taxon>Bacillati</taxon>
        <taxon>Bacillota</taxon>
        <taxon>Bacilli</taxon>
        <taxon>Bacillales</taxon>
        <taxon>Bacillaceae</taxon>
        <taxon>Bacillus</taxon>
    </lineage>
</organism>
<dbReference type="InterPro" id="IPR020476">
    <property type="entry name" value="Nudix_hydrolase"/>
</dbReference>
<dbReference type="Pfam" id="PF00293">
    <property type="entry name" value="NUDIX"/>
    <property type="match status" value="1"/>
</dbReference>
<feature type="domain" description="Nudix hydrolase" evidence="4">
    <location>
        <begin position="1"/>
        <end position="129"/>
    </location>
</feature>
<comment type="caution">
    <text evidence="5">The sequence shown here is derived from an EMBL/GenBank/DDBJ whole genome shotgun (WGS) entry which is preliminary data.</text>
</comment>
<dbReference type="PANTHER" id="PTHR43046">
    <property type="entry name" value="GDP-MANNOSE MANNOSYL HYDROLASE"/>
    <property type="match status" value="1"/>
</dbReference>
<keyword evidence="2 3" id="KW-0378">Hydrolase</keyword>
<accession>A0A5D4RQD9</accession>
<dbReference type="InterPro" id="IPR020084">
    <property type="entry name" value="NUDIX_hydrolase_CS"/>
</dbReference>
<evidence type="ECO:0000256" key="3">
    <source>
        <dbReference type="RuleBase" id="RU003476"/>
    </source>
</evidence>
<dbReference type="Proteomes" id="UP000322139">
    <property type="component" value="Unassembled WGS sequence"/>
</dbReference>